<dbReference type="AlphaFoldDB" id="A0A164I3Q4"/>
<evidence type="ECO:0000313" key="2">
    <source>
        <dbReference type="Proteomes" id="UP000076858"/>
    </source>
</evidence>
<proteinExistence type="predicted"/>
<reference evidence="1 2" key="1">
    <citation type="submission" date="2016-03" db="EMBL/GenBank/DDBJ databases">
        <title>EvidentialGene: Evidence-directed Construction of Genes on Genomes.</title>
        <authorList>
            <person name="Gilbert D.G."/>
            <person name="Choi J.-H."/>
            <person name="Mockaitis K."/>
            <person name="Colbourne J."/>
            <person name="Pfrender M."/>
        </authorList>
    </citation>
    <scope>NUCLEOTIDE SEQUENCE [LARGE SCALE GENOMIC DNA]</scope>
    <source>
        <strain evidence="1 2">Xinb3</strain>
        <tissue evidence="1">Complete organism</tissue>
    </source>
</reference>
<feature type="non-terminal residue" evidence="1">
    <location>
        <position position="1"/>
    </location>
</feature>
<gene>
    <name evidence="1" type="ORF">APZ42_002695</name>
</gene>
<comment type="caution">
    <text evidence="1">The sequence shown here is derived from an EMBL/GenBank/DDBJ whole genome shotgun (WGS) entry which is preliminary data.</text>
</comment>
<dbReference type="Proteomes" id="UP000076858">
    <property type="component" value="Unassembled WGS sequence"/>
</dbReference>
<feature type="non-terminal residue" evidence="1">
    <location>
        <position position="129"/>
    </location>
</feature>
<accession>A0A164I3Q4</accession>
<protein>
    <submittedName>
        <fullName evidence="1">Uncharacterized protein</fullName>
    </submittedName>
</protein>
<name>A0A164I3Q4_9CRUS</name>
<keyword evidence="2" id="KW-1185">Reference proteome</keyword>
<organism evidence="1 2">
    <name type="scientific">Daphnia magna</name>
    <dbReference type="NCBI Taxonomy" id="35525"/>
    <lineage>
        <taxon>Eukaryota</taxon>
        <taxon>Metazoa</taxon>
        <taxon>Ecdysozoa</taxon>
        <taxon>Arthropoda</taxon>
        <taxon>Crustacea</taxon>
        <taxon>Branchiopoda</taxon>
        <taxon>Diplostraca</taxon>
        <taxon>Cladocera</taxon>
        <taxon>Anomopoda</taxon>
        <taxon>Daphniidae</taxon>
        <taxon>Daphnia</taxon>
    </lineage>
</organism>
<dbReference type="EMBL" id="LRGB01008331">
    <property type="protein sequence ID" value="KZS00845.1"/>
    <property type="molecule type" value="Genomic_DNA"/>
</dbReference>
<sequence>QYRNDPRYVDYFLLVAPGITIRDRLNVLRVDTHAQNDHEAQDYYRERQLVPAAYAGLLAGLNAKLSITNFHAFEPRLIGGNKRSPLDGKIGADGQKVQAREDVSQMLKRVLSHFKPGRRMAVINDEAHH</sequence>
<evidence type="ECO:0000313" key="1">
    <source>
        <dbReference type="EMBL" id="KZS00845.1"/>
    </source>
</evidence>